<organism evidence="3 4">
    <name type="scientific">Lachnoanaerobaculum umeaense</name>
    <dbReference type="NCBI Taxonomy" id="617123"/>
    <lineage>
        <taxon>Bacteria</taxon>
        <taxon>Bacillati</taxon>
        <taxon>Bacillota</taxon>
        <taxon>Clostridia</taxon>
        <taxon>Lachnospirales</taxon>
        <taxon>Lachnospiraceae</taxon>
        <taxon>Lachnoanaerobaculum</taxon>
    </lineage>
</organism>
<sequence length="462" mass="53443">MDEQRKYDVIKGLVDHPDTANKDRAALILGCTKRHINRMIQGYIKYGKAFFIHGNRGKKPATTICPDIRSQVLDLYRTKYYEANFEHYTELLKKHEGISISSSSVMSILESEYILSPKATKAKRRRIKQTLRAKKEAATSKRELSQIQANLVAVEDAHSRRPRCAYFGELLQMDATPYEWVPGQIWHLHLAIDDASGVVTGAWFDTQETLNGYYHVFEQILTDYGIPYKFLTDKRTVFTYKKKGALSDDKDTYTQFAYACKQLGTQLESSSVPQAKGRIERLNQTLQSRLPIEFRLAGVTDIHKANEFIYHYIKEFNEKFALPLYGIKSVFETQPSKEKINLTLAVLTERTVDAGHAIQFEKKFYKMIDNKGLQTHYRKGTKVMLIKAFDKSMFVCVNDKDIYALEEIPAHEHKSKDLDADYKQPKPRKPYIPPMNHPWRLDAFNKFAHSQPHRIEEDIKSA</sequence>
<dbReference type="OrthoDB" id="9794201at2"/>
<dbReference type="AlphaFoldDB" id="A0A385PY59"/>
<dbReference type="GO" id="GO:0015074">
    <property type="term" value="P:DNA integration"/>
    <property type="evidence" value="ECO:0007669"/>
    <property type="project" value="InterPro"/>
</dbReference>
<dbReference type="RefSeq" id="WP_119808245.1">
    <property type="nucleotide sequence ID" value="NZ_CP032364.1"/>
</dbReference>
<dbReference type="GO" id="GO:0003676">
    <property type="term" value="F:nucleic acid binding"/>
    <property type="evidence" value="ECO:0007669"/>
    <property type="project" value="InterPro"/>
</dbReference>
<gene>
    <name evidence="3" type="ORF">D4A81_02645</name>
</gene>
<feature type="compositionally biased region" description="Basic and acidic residues" evidence="1">
    <location>
        <begin position="415"/>
        <end position="424"/>
    </location>
</feature>
<dbReference type="InterPro" id="IPR012337">
    <property type="entry name" value="RNaseH-like_sf"/>
</dbReference>
<dbReference type="Proteomes" id="UP000265562">
    <property type="component" value="Chromosome"/>
</dbReference>
<evidence type="ECO:0000259" key="2">
    <source>
        <dbReference type="PROSITE" id="PS50994"/>
    </source>
</evidence>
<keyword evidence="4" id="KW-1185">Reference proteome</keyword>
<dbReference type="KEGG" id="lua:D4A81_02645"/>
<evidence type="ECO:0000256" key="1">
    <source>
        <dbReference type="SAM" id="MobiDB-lite"/>
    </source>
</evidence>
<dbReference type="InterPro" id="IPR001584">
    <property type="entry name" value="Integrase_cat-core"/>
</dbReference>
<reference evidence="3 4" key="1">
    <citation type="submission" date="2018-09" db="EMBL/GenBank/DDBJ databases">
        <title>Genome sequencing of Lachnoanaerobaculum umeaense DSM 23576.</title>
        <authorList>
            <person name="Kook J.-K."/>
            <person name="Park S.-N."/>
            <person name="Lim Y.K."/>
        </authorList>
    </citation>
    <scope>NUCLEOTIDE SEQUENCE [LARGE SCALE GENOMIC DNA]</scope>
    <source>
        <strain evidence="4">DSM 23576 \ CCUG 58757</strain>
    </source>
</reference>
<evidence type="ECO:0000313" key="3">
    <source>
        <dbReference type="EMBL" id="AYA98922.1"/>
    </source>
</evidence>
<evidence type="ECO:0000313" key="4">
    <source>
        <dbReference type="Proteomes" id="UP000265562"/>
    </source>
</evidence>
<dbReference type="PANTHER" id="PTHR35004">
    <property type="entry name" value="TRANSPOSASE RV3428C-RELATED"/>
    <property type="match status" value="1"/>
</dbReference>
<dbReference type="SUPFAM" id="SSF53098">
    <property type="entry name" value="Ribonuclease H-like"/>
    <property type="match status" value="1"/>
</dbReference>
<dbReference type="InterPro" id="IPR036397">
    <property type="entry name" value="RNaseH_sf"/>
</dbReference>
<feature type="domain" description="Integrase catalytic" evidence="2">
    <location>
        <begin position="158"/>
        <end position="343"/>
    </location>
</feature>
<dbReference type="Gene3D" id="3.30.420.10">
    <property type="entry name" value="Ribonuclease H-like superfamily/Ribonuclease H"/>
    <property type="match status" value="1"/>
</dbReference>
<name>A0A385PY59_9FIRM</name>
<dbReference type="PROSITE" id="PS50994">
    <property type="entry name" value="INTEGRASE"/>
    <property type="match status" value="1"/>
</dbReference>
<dbReference type="EMBL" id="CP032364">
    <property type="protein sequence ID" value="AYA98922.1"/>
    <property type="molecule type" value="Genomic_DNA"/>
</dbReference>
<dbReference type="PANTHER" id="PTHR35004:SF7">
    <property type="entry name" value="INTEGRASE PROTEIN"/>
    <property type="match status" value="1"/>
</dbReference>
<protein>
    <submittedName>
        <fullName evidence="3">ISNCY family transposase</fullName>
    </submittedName>
</protein>
<proteinExistence type="predicted"/>
<dbReference type="NCBIfam" id="NF033594">
    <property type="entry name" value="transpos_ISNCY_2"/>
    <property type="match status" value="1"/>
</dbReference>
<accession>A0A385PY59</accession>
<feature type="region of interest" description="Disordered" evidence="1">
    <location>
        <begin position="415"/>
        <end position="436"/>
    </location>
</feature>
<dbReference type="InterPro" id="IPR047797">
    <property type="entry name" value="ISNCY_transpos"/>
</dbReference>